<protein>
    <recommendedName>
        <fullName evidence="1">F5/8 type C domain-containing protein</fullName>
    </recommendedName>
</protein>
<name>A0A7J0BL13_9BACT</name>
<dbReference type="SUPFAM" id="SSF49785">
    <property type="entry name" value="Galactose-binding domain-like"/>
    <property type="match status" value="1"/>
</dbReference>
<dbReference type="AlphaFoldDB" id="A0A7J0BL13"/>
<dbReference type="PROSITE" id="PS50022">
    <property type="entry name" value="FA58C_3"/>
    <property type="match status" value="1"/>
</dbReference>
<dbReference type="InterPro" id="IPR000421">
    <property type="entry name" value="FA58C"/>
</dbReference>
<dbReference type="InterPro" id="IPR008979">
    <property type="entry name" value="Galactose-bd-like_sf"/>
</dbReference>
<accession>A0A7J0BL13</accession>
<comment type="caution">
    <text evidence="2">The sequence shown here is derived from an EMBL/GenBank/DDBJ whole genome shotgun (WGS) entry which is preliminary data.</text>
</comment>
<dbReference type="RefSeq" id="WP_174405884.1">
    <property type="nucleotide sequence ID" value="NZ_BLVO01000013.1"/>
</dbReference>
<feature type="domain" description="F5/8 type C" evidence="1">
    <location>
        <begin position="253"/>
        <end position="363"/>
    </location>
</feature>
<dbReference type="EMBL" id="BLVO01000013">
    <property type="protein sequence ID" value="GFM34278.1"/>
    <property type="molecule type" value="Genomic_DNA"/>
</dbReference>
<evidence type="ECO:0000313" key="3">
    <source>
        <dbReference type="Proteomes" id="UP000503840"/>
    </source>
</evidence>
<organism evidence="2 3">
    <name type="scientific">Desulfovibrio subterraneus</name>
    <dbReference type="NCBI Taxonomy" id="2718620"/>
    <lineage>
        <taxon>Bacteria</taxon>
        <taxon>Pseudomonadati</taxon>
        <taxon>Thermodesulfobacteriota</taxon>
        <taxon>Desulfovibrionia</taxon>
        <taxon>Desulfovibrionales</taxon>
        <taxon>Desulfovibrionaceae</taxon>
        <taxon>Desulfovibrio</taxon>
    </lineage>
</organism>
<reference evidence="2 3" key="1">
    <citation type="submission" date="2020-05" db="EMBL/GenBank/DDBJ databases">
        <title>Draft genome sequence of Desulfovibrio sp. strain HN2T.</title>
        <authorList>
            <person name="Ueno A."/>
            <person name="Tamazawa S."/>
            <person name="Tamamura S."/>
            <person name="Murakami T."/>
            <person name="Kiyama T."/>
            <person name="Inomata H."/>
            <person name="Amano Y."/>
            <person name="Miyakawa K."/>
            <person name="Tamaki H."/>
            <person name="Naganuma T."/>
            <person name="Kaneko K."/>
        </authorList>
    </citation>
    <scope>NUCLEOTIDE SEQUENCE [LARGE SCALE GENOMIC DNA]</scope>
    <source>
        <strain evidence="2 3">HN2</strain>
    </source>
</reference>
<dbReference type="Gene3D" id="2.60.120.260">
    <property type="entry name" value="Galactose-binding domain-like"/>
    <property type="match status" value="1"/>
</dbReference>
<dbReference type="Pfam" id="PF00754">
    <property type="entry name" value="F5_F8_type_C"/>
    <property type="match status" value="1"/>
</dbReference>
<proteinExistence type="predicted"/>
<dbReference type="Proteomes" id="UP000503840">
    <property type="component" value="Unassembled WGS sequence"/>
</dbReference>
<evidence type="ECO:0000313" key="2">
    <source>
        <dbReference type="EMBL" id="GFM34278.1"/>
    </source>
</evidence>
<keyword evidence="3" id="KW-1185">Reference proteome</keyword>
<evidence type="ECO:0000259" key="1">
    <source>
        <dbReference type="PROSITE" id="PS50022"/>
    </source>
</evidence>
<gene>
    <name evidence="2" type="ORF">DSM101010T_26430</name>
</gene>
<sequence>MTVSSRVTVHTYAGNGTQTEWPVLFPFFSPQDVKAIRTGTDGIDAVLTYGTDYSVNAFEFGGICQCQVGSGERLTLFLDLEPVQEIDLSNTGILAPEILERGLDRLTLIAQQQQEQIGRCVQIGRTSGLSPADLLTSIDSAAASCAANAQTVGLAADEVRTARDEAVAAAASVSLPASLVADAGRGMVVGETGGWTLGGTAGGLDTGDAPENVATHMQVDAKIRERSSNCYAPQSIIKAPAGLRPAGWKAAECDAPVCTLLADNMVPQIGAWGGNGLISASSSFDASNGAYNMWDNDQATRWVSYAVDTEQWLTIDLHTPRDFDAIYFGAAGSTGNSAQALDIYVDGALNGSFSSLTWSAVTEVKTLPLAVPVAGARQVKVRIPVQAGRVGCGTFKLRFTDVPEGTVGIAAGLQVAYADSGRVFPSEILASRRTVDLFSAPDGIHFIFADITQDGLYSGFGATTKPTRAGAGVAAEYANDVVTLVEHANATTPECAFDGSDATAAILAKNTGYLVLSKTNPGPCRLKVIANDTYSNSFLIYSSSDGVSFKDEGQFDVPANSWAEFRIATSCTHVKIVGYLNAGGPNTAIRELQVSTAVTGDFYNTATCTMYDSAGSPIRRVYLGWARKVGGSIAEVHSYAVGTRVTVPVNGGQSFSVGIQYTQPLPYSSVKPDVAQYIERLGSFGRAIPPVYISGFRGALAEADGEKLKLKAAGSDVYIVSGGVFYNVSSGRWAAVAERGY</sequence>